<dbReference type="Proteomes" id="UP001317532">
    <property type="component" value="Chromosome"/>
</dbReference>
<dbReference type="RefSeq" id="WP_317996042.1">
    <property type="nucleotide sequence ID" value="NZ_AP025523.1"/>
</dbReference>
<sequence>MRTRDLFATLRDRVRPLLAHPAGVVESWNGNADPVWRRGEAWVRVEAVTKLQVRLVAGSGGTTTVERVQAADDLDALVRDVAALVDASAAVAP</sequence>
<evidence type="ECO:0000313" key="2">
    <source>
        <dbReference type="Proteomes" id="UP001317532"/>
    </source>
</evidence>
<evidence type="ECO:0000313" key="1">
    <source>
        <dbReference type="EMBL" id="BDE04964.1"/>
    </source>
</evidence>
<proteinExistence type="predicted"/>
<organism evidence="1 2">
    <name type="scientific">Vulcanimicrobium alpinum</name>
    <dbReference type="NCBI Taxonomy" id="3016050"/>
    <lineage>
        <taxon>Bacteria</taxon>
        <taxon>Bacillati</taxon>
        <taxon>Vulcanimicrobiota</taxon>
        <taxon>Vulcanimicrobiia</taxon>
        <taxon>Vulcanimicrobiales</taxon>
        <taxon>Vulcanimicrobiaceae</taxon>
        <taxon>Vulcanimicrobium</taxon>
    </lineage>
</organism>
<dbReference type="AlphaFoldDB" id="A0AAN2C816"/>
<dbReference type="EMBL" id="AP025523">
    <property type="protein sequence ID" value="BDE04964.1"/>
    <property type="molecule type" value="Genomic_DNA"/>
</dbReference>
<accession>A0AAN2C816</accession>
<name>A0AAN2C816_UNVUL</name>
<protein>
    <submittedName>
        <fullName evidence="1">Uncharacterized protein</fullName>
    </submittedName>
</protein>
<dbReference type="KEGG" id="vab:WPS_02400"/>
<gene>
    <name evidence="1" type="ORF">WPS_02400</name>
</gene>
<reference evidence="1 2" key="1">
    <citation type="journal article" date="2022" name="ISME Commun">
        <title>Vulcanimicrobium alpinus gen. nov. sp. nov., the first cultivated representative of the candidate phylum 'Eremiobacterota', is a metabolically versatile aerobic anoxygenic phototroph.</title>
        <authorList>
            <person name="Yabe S."/>
            <person name="Muto K."/>
            <person name="Abe K."/>
            <person name="Yokota A."/>
            <person name="Staudigel H."/>
            <person name="Tebo B.M."/>
        </authorList>
    </citation>
    <scope>NUCLEOTIDE SEQUENCE [LARGE SCALE GENOMIC DNA]</scope>
    <source>
        <strain evidence="1 2">WC8-2</strain>
    </source>
</reference>
<keyword evidence="2" id="KW-1185">Reference proteome</keyword>